<accession>A0A0N4TGV8</accession>
<protein>
    <submittedName>
        <fullName evidence="2 4">Uncharacterized protein</fullName>
    </submittedName>
</protein>
<dbReference type="Proteomes" id="UP000278627">
    <property type="component" value="Unassembled WGS sequence"/>
</dbReference>
<keyword evidence="1" id="KW-1133">Transmembrane helix</keyword>
<evidence type="ECO:0000313" key="4">
    <source>
        <dbReference type="WBParaSite" id="BPAG_0000744601-mRNA-1"/>
    </source>
</evidence>
<dbReference type="STRING" id="6280.A0A0N4TGV8"/>
<dbReference type="EMBL" id="UZAD01008362">
    <property type="protein sequence ID" value="VDN88595.1"/>
    <property type="molecule type" value="Genomic_DNA"/>
</dbReference>
<gene>
    <name evidence="2" type="ORF">BPAG_LOCUS7409</name>
</gene>
<dbReference type="WBParaSite" id="BPAG_0000744601-mRNA-1">
    <property type="protein sequence ID" value="BPAG_0000744601-mRNA-1"/>
    <property type="gene ID" value="BPAG_0000744601"/>
</dbReference>
<keyword evidence="1" id="KW-0472">Membrane</keyword>
<organism evidence="4">
    <name type="scientific">Brugia pahangi</name>
    <name type="common">Filarial nematode worm</name>
    <dbReference type="NCBI Taxonomy" id="6280"/>
    <lineage>
        <taxon>Eukaryota</taxon>
        <taxon>Metazoa</taxon>
        <taxon>Ecdysozoa</taxon>
        <taxon>Nematoda</taxon>
        <taxon>Chromadorea</taxon>
        <taxon>Rhabditida</taxon>
        <taxon>Spirurina</taxon>
        <taxon>Spiruromorpha</taxon>
        <taxon>Filarioidea</taxon>
        <taxon>Onchocercidae</taxon>
        <taxon>Brugia</taxon>
    </lineage>
</organism>
<name>A0A0N4TGV8_BRUPA</name>
<reference evidence="4" key="1">
    <citation type="submission" date="2017-02" db="UniProtKB">
        <authorList>
            <consortium name="WormBaseParasite"/>
        </authorList>
    </citation>
    <scope>IDENTIFICATION</scope>
</reference>
<dbReference type="AlphaFoldDB" id="A0A0N4TGV8"/>
<feature type="transmembrane region" description="Helical" evidence="1">
    <location>
        <begin position="12"/>
        <end position="29"/>
    </location>
</feature>
<evidence type="ECO:0000313" key="2">
    <source>
        <dbReference type="EMBL" id="VDN88595.1"/>
    </source>
</evidence>
<keyword evidence="1" id="KW-0812">Transmembrane</keyword>
<evidence type="ECO:0000256" key="1">
    <source>
        <dbReference type="SAM" id="Phobius"/>
    </source>
</evidence>
<sequence>MKQSLQNDQNYYIKLAGIFYPYSLFPLRLQLHIMKLLMYLHRAPLPAITTMNPENHKMKNS</sequence>
<proteinExistence type="predicted"/>
<evidence type="ECO:0000313" key="3">
    <source>
        <dbReference type="Proteomes" id="UP000278627"/>
    </source>
</evidence>
<keyword evidence="3" id="KW-1185">Reference proteome</keyword>
<reference evidence="2 3" key="2">
    <citation type="submission" date="2018-11" db="EMBL/GenBank/DDBJ databases">
        <authorList>
            <consortium name="Pathogen Informatics"/>
        </authorList>
    </citation>
    <scope>NUCLEOTIDE SEQUENCE [LARGE SCALE GENOMIC DNA]</scope>
</reference>